<keyword evidence="12" id="KW-0902">Two-component regulatory system</keyword>
<feature type="transmembrane region" description="Helical" evidence="14">
    <location>
        <begin position="9"/>
        <end position="27"/>
    </location>
</feature>
<evidence type="ECO:0000256" key="9">
    <source>
        <dbReference type="ARBA" id="ARBA00022777"/>
    </source>
</evidence>
<evidence type="ECO:0000256" key="5">
    <source>
        <dbReference type="ARBA" id="ARBA00022553"/>
    </source>
</evidence>
<evidence type="ECO:0000256" key="6">
    <source>
        <dbReference type="ARBA" id="ARBA00022679"/>
    </source>
</evidence>
<keyword evidence="4" id="KW-1003">Cell membrane</keyword>
<evidence type="ECO:0000259" key="15">
    <source>
        <dbReference type="PROSITE" id="PS50109"/>
    </source>
</evidence>
<keyword evidence="8" id="KW-0547">Nucleotide-binding</keyword>
<evidence type="ECO:0000313" key="17">
    <source>
        <dbReference type="Proteomes" id="UP001241848"/>
    </source>
</evidence>
<protein>
    <recommendedName>
        <fullName evidence="3">histidine kinase</fullName>
        <ecNumber evidence="3">2.7.13.3</ecNumber>
    </recommendedName>
</protein>
<keyword evidence="11 14" id="KW-1133">Transmembrane helix</keyword>
<evidence type="ECO:0000256" key="1">
    <source>
        <dbReference type="ARBA" id="ARBA00000085"/>
    </source>
</evidence>
<dbReference type="GO" id="GO:0016301">
    <property type="term" value="F:kinase activity"/>
    <property type="evidence" value="ECO:0007669"/>
    <property type="project" value="UniProtKB-KW"/>
</dbReference>
<feature type="transmembrane region" description="Helical" evidence="14">
    <location>
        <begin position="39"/>
        <end position="57"/>
    </location>
</feature>
<keyword evidence="9 16" id="KW-0418">Kinase</keyword>
<evidence type="ECO:0000256" key="3">
    <source>
        <dbReference type="ARBA" id="ARBA00012438"/>
    </source>
</evidence>
<evidence type="ECO:0000256" key="2">
    <source>
        <dbReference type="ARBA" id="ARBA00004651"/>
    </source>
</evidence>
<dbReference type="Pfam" id="PF02518">
    <property type="entry name" value="HATPase_c"/>
    <property type="match status" value="1"/>
</dbReference>
<organism evidence="16 17">
    <name type="scientific">Paenibacillus zeirhizosphaerae</name>
    <dbReference type="NCBI Taxonomy" id="2987519"/>
    <lineage>
        <taxon>Bacteria</taxon>
        <taxon>Bacillati</taxon>
        <taxon>Bacillota</taxon>
        <taxon>Bacilli</taxon>
        <taxon>Bacillales</taxon>
        <taxon>Paenibacillaceae</taxon>
        <taxon>Paenibacillus</taxon>
    </lineage>
</organism>
<evidence type="ECO:0000256" key="7">
    <source>
        <dbReference type="ARBA" id="ARBA00022692"/>
    </source>
</evidence>
<dbReference type="PROSITE" id="PS50109">
    <property type="entry name" value="HIS_KIN"/>
    <property type="match status" value="1"/>
</dbReference>
<comment type="caution">
    <text evidence="16">The sequence shown here is derived from an EMBL/GenBank/DDBJ whole genome shotgun (WGS) entry which is preliminary data.</text>
</comment>
<gene>
    <name evidence="16" type="ORF">OIN60_05890</name>
</gene>
<dbReference type="Gene3D" id="1.10.287.130">
    <property type="match status" value="1"/>
</dbReference>
<dbReference type="InterPro" id="IPR003661">
    <property type="entry name" value="HisK_dim/P_dom"/>
</dbReference>
<dbReference type="EMBL" id="JAPCKK010000011">
    <property type="protein sequence ID" value="MDP4096300.1"/>
    <property type="molecule type" value="Genomic_DNA"/>
</dbReference>
<comment type="subcellular location">
    <subcellularLocation>
        <location evidence="2">Cell membrane</location>
        <topology evidence="2">Multi-pass membrane protein</topology>
    </subcellularLocation>
</comment>
<feature type="domain" description="Histidine kinase" evidence="15">
    <location>
        <begin position="120"/>
        <end position="328"/>
    </location>
</feature>
<evidence type="ECO:0000313" key="16">
    <source>
        <dbReference type="EMBL" id="MDP4096300.1"/>
    </source>
</evidence>
<evidence type="ECO:0000256" key="4">
    <source>
        <dbReference type="ARBA" id="ARBA00022475"/>
    </source>
</evidence>
<dbReference type="PANTHER" id="PTHR45453:SF2">
    <property type="entry name" value="HISTIDINE KINASE"/>
    <property type="match status" value="1"/>
</dbReference>
<dbReference type="PANTHER" id="PTHR45453">
    <property type="entry name" value="PHOSPHATE REGULON SENSOR PROTEIN PHOR"/>
    <property type="match status" value="1"/>
</dbReference>
<keyword evidence="10" id="KW-0067">ATP-binding</keyword>
<evidence type="ECO:0000256" key="13">
    <source>
        <dbReference type="ARBA" id="ARBA00023136"/>
    </source>
</evidence>
<dbReference type="RefSeq" id="WP_305753919.1">
    <property type="nucleotide sequence ID" value="NZ_JAPCKK010000011.1"/>
</dbReference>
<evidence type="ECO:0000256" key="8">
    <source>
        <dbReference type="ARBA" id="ARBA00022741"/>
    </source>
</evidence>
<comment type="catalytic activity">
    <reaction evidence="1">
        <text>ATP + protein L-histidine = ADP + protein N-phospho-L-histidine.</text>
        <dbReference type="EC" id="2.7.13.3"/>
    </reaction>
</comment>
<evidence type="ECO:0000256" key="14">
    <source>
        <dbReference type="SAM" id="Phobius"/>
    </source>
</evidence>
<reference evidence="16 17" key="1">
    <citation type="submission" date="2022-10" db="EMBL/GenBank/DDBJ databases">
        <title>Paenibacillus description and whole genome data of maize root bacterial community.</title>
        <authorList>
            <person name="Marton D."/>
            <person name="Farkas M."/>
            <person name="Cserhati M."/>
        </authorList>
    </citation>
    <scope>NUCLEOTIDE SEQUENCE [LARGE SCALE GENOMIC DNA]</scope>
    <source>
        <strain evidence="16 17">P96</strain>
    </source>
</reference>
<dbReference type="InterPro" id="IPR005467">
    <property type="entry name" value="His_kinase_dom"/>
</dbReference>
<dbReference type="SMART" id="SM00388">
    <property type="entry name" value="HisKA"/>
    <property type="match status" value="1"/>
</dbReference>
<keyword evidence="5" id="KW-0597">Phosphoprotein</keyword>
<dbReference type="Gene3D" id="3.30.565.10">
    <property type="entry name" value="Histidine kinase-like ATPase, C-terminal domain"/>
    <property type="match status" value="1"/>
</dbReference>
<keyword evidence="6" id="KW-0808">Transferase</keyword>
<dbReference type="EC" id="2.7.13.3" evidence="3"/>
<accession>A0ABT9FNK1</accession>
<keyword evidence="13 14" id="KW-0472">Membrane</keyword>
<dbReference type="InterPro" id="IPR050351">
    <property type="entry name" value="BphY/WalK/GraS-like"/>
</dbReference>
<dbReference type="InterPro" id="IPR036890">
    <property type="entry name" value="HATPase_C_sf"/>
</dbReference>
<proteinExistence type="predicted"/>
<evidence type="ECO:0000256" key="11">
    <source>
        <dbReference type="ARBA" id="ARBA00022989"/>
    </source>
</evidence>
<dbReference type="InterPro" id="IPR003594">
    <property type="entry name" value="HATPase_dom"/>
</dbReference>
<evidence type="ECO:0000256" key="10">
    <source>
        <dbReference type="ARBA" id="ARBA00022840"/>
    </source>
</evidence>
<dbReference type="InterPro" id="IPR004358">
    <property type="entry name" value="Sig_transdc_His_kin-like_C"/>
</dbReference>
<dbReference type="Proteomes" id="UP001241848">
    <property type="component" value="Unassembled WGS sequence"/>
</dbReference>
<dbReference type="SMART" id="SM00387">
    <property type="entry name" value="HATPase_c"/>
    <property type="match status" value="1"/>
</dbReference>
<dbReference type="CDD" id="cd00082">
    <property type="entry name" value="HisKA"/>
    <property type="match status" value="1"/>
</dbReference>
<evidence type="ECO:0000256" key="12">
    <source>
        <dbReference type="ARBA" id="ARBA00023012"/>
    </source>
</evidence>
<keyword evidence="17" id="KW-1185">Reference proteome</keyword>
<dbReference type="PRINTS" id="PR00344">
    <property type="entry name" value="BCTRLSENSOR"/>
</dbReference>
<sequence>MKLFFREHALLIVVQILQFAIMLSIYWLDGYRQLKPALYSSFLGFFLLGCYLVYHYISRRRYFQRLNAPLESLDASFEKMETAPVAEALQELLRAQYRHYQEQLTQAKREQKQHLTFMDQWVHQMKTPLSVIELTVQNVDEPEFASIREELEQLRGGLNTVLYMARLRTFEQDFHVKAVHLSKIISEVLNDNKRLFIRNQVYPEVITGEPDIMAESDEKWLFFMISQVVINAVKYSAGSGEKVTISSYLRGTEAVIEISDRGVGIPASDIRRVFDPFFTGDNGRGFRESTGMGLYLVQEAANHLGHRIELESQVGSGTTVRIVFTSYQLRPDVNLTSM</sequence>
<name>A0ABT9FNK1_9BACL</name>
<keyword evidence="7 14" id="KW-0812">Transmembrane</keyword>
<dbReference type="SUPFAM" id="SSF55874">
    <property type="entry name" value="ATPase domain of HSP90 chaperone/DNA topoisomerase II/histidine kinase"/>
    <property type="match status" value="1"/>
</dbReference>